<keyword evidence="2" id="KW-1133">Transmembrane helix</keyword>
<evidence type="ECO:0000313" key="4">
    <source>
        <dbReference type="Proteomes" id="UP000695022"/>
    </source>
</evidence>
<evidence type="ECO:0000256" key="2">
    <source>
        <dbReference type="SAM" id="Phobius"/>
    </source>
</evidence>
<evidence type="ECO:0000313" key="5">
    <source>
        <dbReference type="RefSeq" id="XP_014672442.1"/>
    </source>
</evidence>
<evidence type="ECO:0000259" key="3">
    <source>
        <dbReference type="PROSITE" id="PS51034"/>
    </source>
</evidence>
<dbReference type="GeneID" id="106812945"/>
<organism evidence="4 5">
    <name type="scientific">Priapulus caudatus</name>
    <name type="common">Priapulid worm</name>
    <dbReference type="NCBI Taxonomy" id="37621"/>
    <lineage>
        <taxon>Eukaryota</taxon>
        <taxon>Metazoa</taxon>
        <taxon>Ecdysozoa</taxon>
        <taxon>Scalidophora</taxon>
        <taxon>Priapulida</taxon>
        <taxon>Priapulimorpha</taxon>
        <taxon>Priapulimorphida</taxon>
        <taxon>Priapulidae</taxon>
        <taxon>Priapulus</taxon>
    </lineage>
</organism>
<dbReference type="Pfam" id="PF00100">
    <property type="entry name" value="Zona_pellucida"/>
    <property type="match status" value="1"/>
</dbReference>
<dbReference type="InterPro" id="IPR055355">
    <property type="entry name" value="ZP-C"/>
</dbReference>
<evidence type="ECO:0000256" key="1">
    <source>
        <dbReference type="ARBA" id="ARBA00023157"/>
    </source>
</evidence>
<keyword evidence="4" id="KW-1185">Reference proteome</keyword>
<dbReference type="SMART" id="SM00241">
    <property type="entry name" value="ZP"/>
    <property type="match status" value="1"/>
</dbReference>
<dbReference type="InterPro" id="IPR001507">
    <property type="entry name" value="ZP_dom"/>
</dbReference>
<dbReference type="RefSeq" id="XP_014672442.1">
    <property type="nucleotide sequence ID" value="XM_014816956.1"/>
</dbReference>
<proteinExistence type="predicted"/>
<feature type="domain" description="ZP" evidence="3">
    <location>
        <begin position="1"/>
        <end position="256"/>
    </location>
</feature>
<dbReference type="Gene3D" id="2.60.40.4100">
    <property type="entry name" value="Zona pellucida, ZP-C domain"/>
    <property type="match status" value="1"/>
</dbReference>
<keyword evidence="2" id="KW-0472">Membrane</keyword>
<gene>
    <name evidence="5" type="primary">LOC106812945</name>
</gene>
<dbReference type="PANTHER" id="PTHR46560:SF5">
    <property type="entry name" value="CYPHER, ISOFORM B"/>
    <property type="match status" value="1"/>
</dbReference>
<dbReference type="PROSITE" id="PS51034">
    <property type="entry name" value="ZP_2"/>
    <property type="match status" value="1"/>
</dbReference>
<keyword evidence="2" id="KW-0812">Transmembrane</keyword>
<feature type="transmembrane region" description="Helical" evidence="2">
    <location>
        <begin position="381"/>
        <end position="405"/>
    </location>
</feature>
<dbReference type="Proteomes" id="UP000695022">
    <property type="component" value="Unplaced"/>
</dbReference>
<dbReference type="InterPro" id="IPR042235">
    <property type="entry name" value="ZP-C_dom"/>
</dbReference>
<sequence length="434" mass="48082">MHITITFDGVFDGKVYAKGYYDIPHCSAYGTGADYVTLVLPLDGCGMEEITHDFGASSRGDDYHGYGVSYSTTIIVMFQTYTGVLEEWDKVFSVKCDNDKLPEKVLKFGLEVPDVHATVVPTYKAKIPDVYLSVVGGKDMYGPPTTSLYVGERAALLIIAHDTSYYDIKVVNCYAHDGKNRHKILLIDNNGCPAAQKIIGAVQKDTDQPGYGKSAYYAYFKAFKFPDNNNVYFQCSVRICHQQCDVHSCRDKYGGSGYGSDRRNDGYGNDVYGGGGGGGYGEDDRYGYGSDSGGYADILYRRKRNVEDLHHGLPEFWNGTVLFGNHSDDSAANLTGIVEDEREVSRGITIVMPGEEEAEITELKAHNRWPAEVTGVCVDRVALYGAAAGAGSVIVILIVATVIFYSRLNTLRNMQHRKQAEDRILEKKHRRMQR</sequence>
<keyword evidence="1" id="KW-1015">Disulfide bond</keyword>
<name>A0ABM1EJS1_PRICU</name>
<accession>A0ABM1EJS1</accession>
<protein>
    <submittedName>
        <fullName evidence="5">Cuticlin-1-like</fullName>
    </submittedName>
</protein>
<dbReference type="PANTHER" id="PTHR46560">
    <property type="entry name" value="CYPHER, ISOFORM B"/>
    <property type="match status" value="1"/>
</dbReference>
<reference evidence="5" key="1">
    <citation type="submission" date="2025-08" db="UniProtKB">
        <authorList>
            <consortium name="RefSeq"/>
        </authorList>
    </citation>
    <scope>IDENTIFICATION</scope>
</reference>